<evidence type="ECO:0000256" key="6">
    <source>
        <dbReference type="ARBA" id="ARBA00022737"/>
    </source>
</evidence>
<keyword evidence="12 15" id="KW-0539">Nucleus</keyword>
<keyword evidence="13 15" id="KW-0131">Cell cycle</keyword>
<name>A0ABY7F9R9_MYAAR</name>
<dbReference type="Proteomes" id="UP001164746">
    <property type="component" value="Chromosome 11"/>
</dbReference>
<evidence type="ECO:0000256" key="5">
    <source>
        <dbReference type="ARBA" id="ARBA00022703"/>
    </source>
</evidence>
<evidence type="ECO:0000256" key="15">
    <source>
        <dbReference type="RuleBase" id="RU368019"/>
    </source>
</evidence>
<keyword evidence="3 15" id="KW-0963">Cytoplasm</keyword>
<evidence type="ECO:0000313" key="16">
    <source>
        <dbReference type="EMBL" id="WAR18820.1"/>
    </source>
</evidence>
<evidence type="ECO:0000313" key="17">
    <source>
        <dbReference type="Proteomes" id="UP001164746"/>
    </source>
</evidence>
<keyword evidence="6" id="KW-0677">Repeat</keyword>
<evidence type="ECO:0000256" key="11">
    <source>
        <dbReference type="ARBA" id="ARBA00023204"/>
    </source>
</evidence>
<gene>
    <name evidence="16" type="ORF">MAR_000658</name>
</gene>
<keyword evidence="9 15" id="KW-0833">Ubl conjugation pathway</keyword>
<dbReference type="PANTHER" id="PTHR15189:SF7">
    <property type="entry name" value="BRISC AND BRCA1-A COMPLEX MEMBER 2"/>
    <property type="match status" value="1"/>
</dbReference>
<accession>A0ABY7F9R9</accession>
<sequence length="390" mass="44845">MQKVISLSFGVDKMNEHDIISSVTPKLSHLVIKLMRDCEVGICAGHVKLSDLNCGCPTVSDAPGKCDRFKVTIPFAGQTLTWEVLFDEQNPEDPPDFIFGSDEFFPNIDRLPSLVDWDFSEPASLTHVINELVIEYRRYQERLVSEIERLNFEYTSLLEGTAVTPDTMEIHVSRTENRVGPINFLIKLHVDFSKIPEYMVKLNLGEDAALLLVTYHTAEGSRITPQLYMSHRLEKALGGGNNLRIPVFPEQSCLSDYVQDVTLLLQNKVDTIVNCFEKRRDYINAFLEQFGRSVLEFDSVSFTKVGFLFEWHDFFFMVNIELPAMFPKEKPSLTLQSIYHEQKGRPYSEPYPDYPYSPRWNGAEMADRIRQYILEHIGTFQKKSVTCGRE</sequence>
<keyword evidence="7 15" id="KW-0227">DNA damage</keyword>
<dbReference type="EMBL" id="CP111022">
    <property type="protein sequence ID" value="WAR18820.1"/>
    <property type="molecule type" value="Genomic_DNA"/>
</dbReference>
<dbReference type="PANTHER" id="PTHR15189">
    <property type="entry name" value="BRISC AND BRCA1-A COMPLEX MEMBER 2"/>
    <property type="match status" value="1"/>
</dbReference>
<evidence type="ECO:0000256" key="13">
    <source>
        <dbReference type="ARBA" id="ARBA00023306"/>
    </source>
</evidence>
<keyword evidence="4 15" id="KW-0132">Cell division</keyword>
<evidence type="ECO:0000256" key="4">
    <source>
        <dbReference type="ARBA" id="ARBA00022618"/>
    </source>
</evidence>
<keyword evidence="5 15" id="KW-0053">Apoptosis</keyword>
<dbReference type="Pfam" id="PF06113">
    <property type="entry name" value="BRE"/>
    <property type="match status" value="1"/>
</dbReference>
<comment type="function">
    <text evidence="15">May play a role in homeostasis or cellular differentiation in cells of neural, epithelial and germline origins. May also act as a death receptor-associated anti-apoptotic protein, which inhibits the mitochondrial apoptotic pathway.</text>
</comment>
<keyword evidence="10 15" id="KW-0156">Chromatin regulator</keyword>
<comment type="subunit">
    <text evidence="15">Component of the ARISC complex. Component of the BRCA1-A complex. Component of the BRISC complex. Binds polyubiquitin.</text>
</comment>
<evidence type="ECO:0000256" key="3">
    <source>
        <dbReference type="ARBA" id="ARBA00022490"/>
    </source>
</evidence>
<reference evidence="16" key="1">
    <citation type="submission" date="2022-11" db="EMBL/GenBank/DDBJ databases">
        <title>Centuries of genome instability and evolution in soft-shell clam transmissible cancer (bioRxiv).</title>
        <authorList>
            <person name="Hart S.F.M."/>
            <person name="Yonemitsu M.A."/>
            <person name="Giersch R.M."/>
            <person name="Beal B.F."/>
            <person name="Arriagada G."/>
            <person name="Davis B.W."/>
            <person name="Ostrander E.A."/>
            <person name="Goff S.P."/>
            <person name="Metzger M.J."/>
        </authorList>
    </citation>
    <scope>NUCLEOTIDE SEQUENCE</scope>
    <source>
        <strain evidence="16">MELC-2E11</strain>
        <tissue evidence="16">Siphon/mantle</tissue>
    </source>
</reference>
<comment type="subcellular location">
    <subcellularLocation>
        <location evidence="15">Cytoplasm</location>
    </subcellularLocation>
    <subcellularLocation>
        <location evidence="1 15">Nucleus</location>
    </subcellularLocation>
    <text evidence="15">Localizes at sites of DNA damage at double-strand breaks (DSBs).</text>
</comment>
<evidence type="ECO:0000256" key="8">
    <source>
        <dbReference type="ARBA" id="ARBA00022776"/>
    </source>
</evidence>
<evidence type="ECO:0000256" key="1">
    <source>
        <dbReference type="ARBA" id="ARBA00004123"/>
    </source>
</evidence>
<comment type="similarity">
    <text evidence="14 15">Belongs to the BABAM2 family.</text>
</comment>
<dbReference type="CDD" id="cd23664">
    <property type="entry name" value="BRE"/>
    <property type="match status" value="1"/>
</dbReference>
<protein>
    <recommendedName>
        <fullName evidence="2 15">BRISC and BRCA1-A complex member 2</fullName>
    </recommendedName>
</protein>
<comment type="domain">
    <text evidence="15">Contains 2 ubiquitin-conjugating enzyme family-like (UEV-like) regions. These regions lack the critical Cys residues required for ubiquitination but retain the ability to bind ubiquitin.</text>
</comment>
<evidence type="ECO:0000256" key="14">
    <source>
        <dbReference type="ARBA" id="ARBA00025766"/>
    </source>
</evidence>
<evidence type="ECO:0000256" key="9">
    <source>
        <dbReference type="ARBA" id="ARBA00022786"/>
    </source>
</evidence>
<dbReference type="InterPro" id="IPR010358">
    <property type="entry name" value="BRE"/>
</dbReference>
<evidence type="ECO:0000256" key="12">
    <source>
        <dbReference type="ARBA" id="ARBA00023242"/>
    </source>
</evidence>
<keyword evidence="17" id="KW-1185">Reference proteome</keyword>
<organism evidence="16 17">
    <name type="scientific">Mya arenaria</name>
    <name type="common">Soft-shell clam</name>
    <dbReference type="NCBI Taxonomy" id="6604"/>
    <lineage>
        <taxon>Eukaryota</taxon>
        <taxon>Metazoa</taxon>
        <taxon>Spiralia</taxon>
        <taxon>Lophotrochozoa</taxon>
        <taxon>Mollusca</taxon>
        <taxon>Bivalvia</taxon>
        <taxon>Autobranchia</taxon>
        <taxon>Heteroconchia</taxon>
        <taxon>Euheterodonta</taxon>
        <taxon>Imparidentia</taxon>
        <taxon>Neoheterodontei</taxon>
        <taxon>Myida</taxon>
        <taxon>Myoidea</taxon>
        <taxon>Myidae</taxon>
        <taxon>Mya</taxon>
    </lineage>
</organism>
<evidence type="ECO:0000256" key="7">
    <source>
        <dbReference type="ARBA" id="ARBA00022763"/>
    </source>
</evidence>
<evidence type="ECO:0000256" key="2">
    <source>
        <dbReference type="ARBA" id="ARBA00019438"/>
    </source>
</evidence>
<evidence type="ECO:0000256" key="10">
    <source>
        <dbReference type="ARBA" id="ARBA00022853"/>
    </source>
</evidence>
<keyword evidence="8 15" id="KW-0498">Mitosis</keyword>
<keyword evidence="11 15" id="KW-0234">DNA repair</keyword>
<proteinExistence type="inferred from homology"/>